<keyword evidence="1" id="KW-0812">Transmembrane</keyword>
<name>A0A4U0FGN6_9BACL</name>
<dbReference type="Proteomes" id="UP000309673">
    <property type="component" value="Unassembled WGS sequence"/>
</dbReference>
<dbReference type="AlphaFoldDB" id="A0A4U0FGN6"/>
<proteinExistence type="predicted"/>
<reference evidence="2 3" key="1">
    <citation type="submission" date="2019-04" db="EMBL/GenBank/DDBJ databases">
        <title>Cohnella sp. nov., isolated from soil.</title>
        <authorList>
            <person name="Kim W."/>
        </authorList>
    </citation>
    <scope>NUCLEOTIDE SEQUENCE [LARGE SCALE GENOMIC DNA]</scope>
    <source>
        <strain evidence="2 3">CAU 1483</strain>
    </source>
</reference>
<accession>A0A4U0FGN6</accession>
<dbReference type="InterPro" id="IPR020210">
    <property type="entry name" value="Uncharacterised_YpbF_TM"/>
</dbReference>
<keyword evidence="3" id="KW-1185">Reference proteome</keyword>
<keyword evidence="1" id="KW-1133">Transmembrane helix</keyword>
<sequence length="148" mass="16842">MGMSAIPGDFDDLDISNDTKMILNELVKRKKKYDQVKAQYAAVVICGIVVGVFVLSWLFRLKSATIQNALSVLSMSMSAVYIAMLAGLFLSARNLAAQYKKRKKKYEDLREETIDLLNADWKLNLKTNKRDKISERLSEKGINIRYKS</sequence>
<evidence type="ECO:0000313" key="2">
    <source>
        <dbReference type="EMBL" id="TJY44050.1"/>
    </source>
</evidence>
<protein>
    <submittedName>
        <fullName evidence="2">DUF2663 family protein</fullName>
    </submittedName>
</protein>
<dbReference type="OrthoDB" id="2606318at2"/>
<feature type="transmembrane region" description="Helical" evidence="1">
    <location>
        <begin position="38"/>
        <end position="59"/>
    </location>
</feature>
<dbReference type="EMBL" id="SUPK01000001">
    <property type="protein sequence ID" value="TJY44050.1"/>
    <property type="molecule type" value="Genomic_DNA"/>
</dbReference>
<evidence type="ECO:0000256" key="1">
    <source>
        <dbReference type="SAM" id="Phobius"/>
    </source>
</evidence>
<gene>
    <name evidence="2" type="ORF">E5161_01235</name>
</gene>
<keyword evidence="1" id="KW-0472">Membrane</keyword>
<feature type="transmembrane region" description="Helical" evidence="1">
    <location>
        <begin position="79"/>
        <end position="96"/>
    </location>
</feature>
<organism evidence="2 3">
    <name type="scientific">Cohnella pontilimi</name>
    <dbReference type="NCBI Taxonomy" id="2564100"/>
    <lineage>
        <taxon>Bacteria</taxon>
        <taxon>Bacillati</taxon>
        <taxon>Bacillota</taxon>
        <taxon>Bacilli</taxon>
        <taxon>Bacillales</taxon>
        <taxon>Paenibacillaceae</taxon>
        <taxon>Cohnella</taxon>
    </lineage>
</organism>
<evidence type="ECO:0000313" key="3">
    <source>
        <dbReference type="Proteomes" id="UP000309673"/>
    </source>
</evidence>
<comment type="caution">
    <text evidence="2">The sequence shown here is derived from an EMBL/GenBank/DDBJ whole genome shotgun (WGS) entry which is preliminary data.</text>
</comment>
<dbReference type="Pfam" id="PF10864">
    <property type="entry name" value="DUF2663"/>
    <property type="match status" value="1"/>
</dbReference>